<dbReference type="Pfam" id="PF00026">
    <property type="entry name" value="Asp"/>
    <property type="match status" value="1"/>
</dbReference>
<evidence type="ECO:0000256" key="4">
    <source>
        <dbReference type="ARBA" id="ARBA00022801"/>
    </source>
</evidence>
<dbReference type="FunFam" id="2.40.70.10:FF:000115">
    <property type="entry name" value="Lysosomal aspartic protease"/>
    <property type="match status" value="1"/>
</dbReference>
<sequence>YDGMNSSTCIPNNIMANIKYAGYIIGGYLSTDVVNVGNLNVKNHTFTEAVYLSHGHIFDAFGDQELDGLVGLLSSKLYYGRITSVFDDMIKQGLVSSHILSFYLNRNTSADLGGKLIFGGSDPAYYEGDLTYIPVTNKKDLQFTIDSIQINDLILCERSCQAAIDPSLWQITGPRFDIAHI</sequence>
<dbReference type="PANTHER" id="PTHR47966">
    <property type="entry name" value="BETA-SITE APP-CLEAVING ENZYME, ISOFORM A-RELATED"/>
    <property type="match status" value="1"/>
</dbReference>
<evidence type="ECO:0000313" key="7">
    <source>
        <dbReference type="Proteomes" id="UP000000311"/>
    </source>
</evidence>
<dbReference type="OMA" id="PNNIMAN"/>
<name>E2A6M0_CAMFO</name>
<dbReference type="InParanoid" id="E2A6M0"/>
<dbReference type="SUPFAM" id="SSF50630">
    <property type="entry name" value="Acid proteases"/>
    <property type="match status" value="1"/>
</dbReference>
<dbReference type="AlphaFoldDB" id="E2A6M0"/>
<dbReference type="STRING" id="104421.E2A6M0"/>
<dbReference type="PROSITE" id="PS51767">
    <property type="entry name" value="PEPTIDASE_A1"/>
    <property type="match status" value="1"/>
</dbReference>
<evidence type="ECO:0000259" key="5">
    <source>
        <dbReference type="PROSITE" id="PS51767"/>
    </source>
</evidence>
<feature type="domain" description="Peptidase A1" evidence="5">
    <location>
        <begin position="1"/>
        <end position="181"/>
    </location>
</feature>
<dbReference type="GO" id="GO:0004190">
    <property type="term" value="F:aspartic-type endopeptidase activity"/>
    <property type="evidence" value="ECO:0007669"/>
    <property type="project" value="UniProtKB-KW"/>
</dbReference>
<dbReference type="InterPro" id="IPR021109">
    <property type="entry name" value="Peptidase_aspartic_dom_sf"/>
</dbReference>
<protein>
    <submittedName>
        <fullName evidence="6">Cathepsin D</fullName>
    </submittedName>
</protein>
<feature type="non-terminal residue" evidence="6">
    <location>
        <position position="181"/>
    </location>
</feature>
<organism evidence="7">
    <name type="scientific">Camponotus floridanus</name>
    <name type="common">Florida carpenter ant</name>
    <dbReference type="NCBI Taxonomy" id="104421"/>
    <lineage>
        <taxon>Eukaryota</taxon>
        <taxon>Metazoa</taxon>
        <taxon>Ecdysozoa</taxon>
        <taxon>Arthropoda</taxon>
        <taxon>Hexapoda</taxon>
        <taxon>Insecta</taxon>
        <taxon>Pterygota</taxon>
        <taxon>Neoptera</taxon>
        <taxon>Endopterygota</taxon>
        <taxon>Hymenoptera</taxon>
        <taxon>Apocrita</taxon>
        <taxon>Aculeata</taxon>
        <taxon>Formicoidea</taxon>
        <taxon>Formicidae</taxon>
        <taxon>Formicinae</taxon>
        <taxon>Camponotus</taxon>
    </lineage>
</organism>
<evidence type="ECO:0000256" key="3">
    <source>
        <dbReference type="ARBA" id="ARBA00022750"/>
    </source>
</evidence>
<dbReference type="Gene3D" id="2.60.40.1960">
    <property type="match status" value="1"/>
</dbReference>
<dbReference type="Gene3D" id="2.40.70.10">
    <property type="entry name" value="Acid Proteases"/>
    <property type="match status" value="2"/>
</dbReference>
<evidence type="ECO:0000256" key="1">
    <source>
        <dbReference type="ARBA" id="ARBA00007447"/>
    </source>
</evidence>
<evidence type="ECO:0000256" key="2">
    <source>
        <dbReference type="ARBA" id="ARBA00022670"/>
    </source>
</evidence>
<dbReference type="PANTHER" id="PTHR47966:SF51">
    <property type="entry name" value="BETA-SITE APP-CLEAVING ENZYME, ISOFORM A-RELATED"/>
    <property type="match status" value="1"/>
</dbReference>
<comment type="similarity">
    <text evidence="1">Belongs to the peptidase A1 family.</text>
</comment>
<proteinExistence type="inferred from homology"/>
<dbReference type="OrthoDB" id="771136at2759"/>
<keyword evidence="3" id="KW-0064">Aspartyl protease</keyword>
<keyword evidence="7" id="KW-1185">Reference proteome</keyword>
<dbReference type="InterPro" id="IPR001461">
    <property type="entry name" value="Aspartic_peptidase_A1"/>
</dbReference>
<dbReference type="Proteomes" id="UP000000311">
    <property type="component" value="Unassembled WGS sequence"/>
</dbReference>
<keyword evidence="2" id="KW-0645">Protease</keyword>
<dbReference type="GO" id="GO:0006508">
    <property type="term" value="P:proteolysis"/>
    <property type="evidence" value="ECO:0007669"/>
    <property type="project" value="UniProtKB-KW"/>
</dbReference>
<dbReference type="InterPro" id="IPR033121">
    <property type="entry name" value="PEPTIDASE_A1"/>
</dbReference>
<feature type="non-terminal residue" evidence="6">
    <location>
        <position position="1"/>
    </location>
</feature>
<keyword evidence="4" id="KW-0378">Hydrolase</keyword>
<reference evidence="6 7" key="1">
    <citation type="journal article" date="2010" name="Science">
        <title>Genomic comparison of the ants Camponotus floridanus and Harpegnathos saltator.</title>
        <authorList>
            <person name="Bonasio R."/>
            <person name="Zhang G."/>
            <person name="Ye C."/>
            <person name="Mutti N.S."/>
            <person name="Fang X."/>
            <person name="Qin N."/>
            <person name="Donahue G."/>
            <person name="Yang P."/>
            <person name="Li Q."/>
            <person name="Li C."/>
            <person name="Zhang P."/>
            <person name="Huang Z."/>
            <person name="Berger S.L."/>
            <person name="Reinberg D."/>
            <person name="Wang J."/>
            <person name="Liebig J."/>
        </authorList>
    </citation>
    <scope>NUCLEOTIDE SEQUENCE [LARGE SCALE GENOMIC DNA]</scope>
    <source>
        <strain evidence="7">C129</strain>
    </source>
</reference>
<gene>
    <name evidence="6" type="ORF">EAG_13835</name>
</gene>
<accession>E2A6M0</accession>
<evidence type="ECO:0000313" key="6">
    <source>
        <dbReference type="EMBL" id="EFN70919.1"/>
    </source>
</evidence>
<dbReference type="EMBL" id="GL437153">
    <property type="protein sequence ID" value="EFN70919.1"/>
    <property type="molecule type" value="Genomic_DNA"/>
</dbReference>